<dbReference type="Proteomes" id="UP000070452">
    <property type="component" value="Unassembled WGS sequence"/>
</dbReference>
<dbReference type="AlphaFoldDB" id="A0A132P8W4"/>
<feature type="domain" description="Terminase large subunit-like endonuclease" evidence="2">
    <location>
        <begin position="294"/>
        <end position="565"/>
    </location>
</feature>
<dbReference type="Pfam" id="PF20441">
    <property type="entry name" value="TerL_nuclease"/>
    <property type="match status" value="1"/>
</dbReference>
<proteinExistence type="predicted"/>
<dbReference type="PANTHER" id="PTHR41287">
    <property type="match status" value="1"/>
</dbReference>
<dbReference type="EMBL" id="LRHK01000001">
    <property type="protein sequence ID" value="KWX18754.1"/>
    <property type="molecule type" value="Genomic_DNA"/>
</dbReference>
<dbReference type="RefSeq" id="WP_002318057.1">
    <property type="nucleotide sequence ID" value="NZ_CABHBO010000018.1"/>
</dbReference>
<dbReference type="InterPro" id="IPR005021">
    <property type="entry name" value="Terminase_largesu-like"/>
</dbReference>
<dbReference type="GO" id="GO:0004519">
    <property type="term" value="F:endonuclease activity"/>
    <property type="evidence" value="ECO:0007669"/>
    <property type="project" value="InterPro"/>
</dbReference>
<evidence type="ECO:0000313" key="3">
    <source>
        <dbReference type="EMBL" id="KWX18754.1"/>
    </source>
</evidence>
<organism evidence="3 4">
    <name type="scientific">Enterococcus faecium</name>
    <name type="common">Streptococcus faecium</name>
    <dbReference type="NCBI Taxonomy" id="1352"/>
    <lineage>
        <taxon>Bacteria</taxon>
        <taxon>Bacillati</taxon>
        <taxon>Bacillota</taxon>
        <taxon>Bacilli</taxon>
        <taxon>Lactobacillales</taxon>
        <taxon>Enterococcaceae</taxon>
        <taxon>Enterococcus</taxon>
    </lineage>
</organism>
<dbReference type="PANTHER" id="PTHR41287:SF1">
    <property type="entry name" value="PROTEIN YMFN"/>
    <property type="match status" value="1"/>
</dbReference>
<name>A0A132P8W4_ENTFC</name>
<evidence type="ECO:0000259" key="1">
    <source>
        <dbReference type="Pfam" id="PF03354"/>
    </source>
</evidence>
<sequence>MDLMSLPYSELERWWADYKEEQASWGGILLEPYPELLTTWYAERLIDGSIPASKENILAAKRHVLDLERQGTEEFPWIFDEEIGHRPIRFIEDNCRPTEGDFDRFILQPWQHFIIGSMFGWIHKDTGIRRFREALTFVGRKNGKTSLISGLSAYMLGYDHEQGANVYVLANAKDQASILFDKTKEMVKQSPRLDKKYKPQRSLIKDEATFSKMEARASDSKKLDGLNTHFAIFDEIHEFINFKLINVIKKSRGTRRQPLIVYITTAGYVLDGPLMQYYDNALDCLEHLEDGLDERVFYFVAKLDDVSEADDPRNWIKANPNIGLMSFVDLVTDWKTERNSPQERADWITKQFNLFSDIDELSFLDMQTINKNNKIIDWETMEGEECVGGYDLSETQDFTSANLEFPIYETGEIAVLEHSWISQERYNNDNNKQRLDAWIKSGDLTVTPGSYVDYQFVFDWFVEQSKKYKILKIRYDRRNSLILNRQMIDYGFVMEEAIQGFTTLGGPMKDLKERFLDGKVIYNRQKIFRWYLSNVKLVQDRNNNWMPTKQSKNRKIDGFAAVLNSHVSVVEMFATKSKQSGTIGFISVREMMRGGK</sequence>
<dbReference type="InterPro" id="IPR046461">
    <property type="entry name" value="TerL_ATPase"/>
</dbReference>
<dbReference type="Gene3D" id="3.40.50.300">
    <property type="entry name" value="P-loop containing nucleotide triphosphate hydrolases"/>
    <property type="match status" value="1"/>
</dbReference>
<accession>A0A132P8W4</accession>
<gene>
    <name evidence="3" type="ORF">AWT83_09835</name>
</gene>
<reference evidence="3 4" key="1">
    <citation type="submission" date="2016-01" db="EMBL/GenBank/DDBJ databases">
        <title>Molecular Mechanisms for transfer of large genomic segments between Enterococcus faecium strains.</title>
        <authorList>
            <person name="Garcia-Solache M.A."/>
            <person name="Lebreton F."/>
            <person name="Mclaughlin R.E."/>
            <person name="Whiteaker J.D."/>
            <person name="Gilmore M.S."/>
            <person name="Rice L.B."/>
        </authorList>
    </citation>
    <scope>NUCLEOTIDE SEQUENCE [LARGE SCALE GENOMIC DNA]</scope>
    <source>
        <strain evidence="3 4">D344RRF x C68</strain>
    </source>
</reference>
<dbReference type="InterPro" id="IPR027417">
    <property type="entry name" value="P-loop_NTPase"/>
</dbReference>
<protein>
    <submittedName>
        <fullName evidence="3">Terminase</fullName>
    </submittedName>
</protein>
<feature type="domain" description="Terminase large subunit-like ATPase" evidence="1">
    <location>
        <begin position="109"/>
        <end position="278"/>
    </location>
</feature>
<evidence type="ECO:0000259" key="2">
    <source>
        <dbReference type="Pfam" id="PF20441"/>
    </source>
</evidence>
<comment type="caution">
    <text evidence="3">The sequence shown here is derived from an EMBL/GenBank/DDBJ whole genome shotgun (WGS) entry which is preliminary data.</text>
</comment>
<dbReference type="Pfam" id="PF03354">
    <property type="entry name" value="TerL_ATPase"/>
    <property type="match status" value="1"/>
</dbReference>
<dbReference type="InterPro" id="IPR046462">
    <property type="entry name" value="TerL_nuclease"/>
</dbReference>
<evidence type="ECO:0000313" key="4">
    <source>
        <dbReference type="Proteomes" id="UP000070452"/>
    </source>
</evidence>